<gene>
    <name evidence="1" type="ORF">FB45DRAFT_894020</name>
</gene>
<name>A0AAD7FX42_9AGAR</name>
<evidence type="ECO:0000313" key="1">
    <source>
        <dbReference type="EMBL" id="KAJ7647644.1"/>
    </source>
</evidence>
<accession>A0AAD7FX42</accession>
<dbReference type="Proteomes" id="UP001221142">
    <property type="component" value="Unassembled WGS sequence"/>
</dbReference>
<dbReference type="EMBL" id="JARKIF010000002">
    <property type="protein sequence ID" value="KAJ7647644.1"/>
    <property type="molecule type" value="Genomic_DNA"/>
</dbReference>
<keyword evidence="2" id="KW-1185">Reference proteome</keyword>
<sequence>MNDGTSTPRQDDAGNIRAVIGAMTQTLSSLEQSFLSLNTASTQLAGIGPSSQDVLQDIQTLRKQVREGNKKGVREIEECNRVARDDVKQQIAANLKDDILEQIQKEIAAQVQQQVDVQIQEHIPISLKQQSTINKTRISEARISLTNSAARKLNAGFRVQNLDESLAVVLRGDGTRGKLYPADLRSLLSYDAGSVRELNSEYELAVDEVREVNLNRFLGHIGILFEVVVG</sequence>
<comment type="caution">
    <text evidence="1">The sequence shown here is derived from an EMBL/GenBank/DDBJ whole genome shotgun (WGS) entry which is preliminary data.</text>
</comment>
<evidence type="ECO:0000313" key="2">
    <source>
        <dbReference type="Proteomes" id="UP001221142"/>
    </source>
</evidence>
<organism evidence="1 2">
    <name type="scientific">Roridomyces roridus</name>
    <dbReference type="NCBI Taxonomy" id="1738132"/>
    <lineage>
        <taxon>Eukaryota</taxon>
        <taxon>Fungi</taxon>
        <taxon>Dikarya</taxon>
        <taxon>Basidiomycota</taxon>
        <taxon>Agaricomycotina</taxon>
        <taxon>Agaricomycetes</taxon>
        <taxon>Agaricomycetidae</taxon>
        <taxon>Agaricales</taxon>
        <taxon>Marasmiineae</taxon>
        <taxon>Mycenaceae</taxon>
        <taxon>Roridomyces</taxon>
    </lineage>
</organism>
<proteinExistence type="predicted"/>
<protein>
    <submittedName>
        <fullName evidence="1">Uncharacterized protein</fullName>
    </submittedName>
</protein>
<dbReference type="AlphaFoldDB" id="A0AAD7FX42"/>
<reference evidence="1" key="1">
    <citation type="submission" date="2023-03" db="EMBL/GenBank/DDBJ databases">
        <title>Massive genome expansion in bonnet fungi (Mycena s.s.) driven by repeated elements and novel gene families across ecological guilds.</title>
        <authorList>
            <consortium name="Lawrence Berkeley National Laboratory"/>
            <person name="Harder C.B."/>
            <person name="Miyauchi S."/>
            <person name="Viragh M."/>
            <person name="Kuo A."/>
            <person name="Thoen E."/>
            <person name="Andreopoulos B."/>
            <person name="Lu D."/>
            <person name="Skrede I."/>
            <person name="Drula E."/>
            <person name="Henrissat B."/>
            <person name="Morin E."/>
            <person name="Kohler A."/>
            <person name="Barry K."/>
            <person name="LaButti K."/>
            <person name="Morin E."/>
            <person name="Salamov A."/>
            <person name="Lipzen A."/>
            <person name="Mereny Z."/>
            <person name="Hegedus B."/>
            <person name="Baldrian P."/>
            <person name="Stursova M."/>
            <person name="Weitz H."/>
            <person name="Taylor A."/>
            <person name="Grigoriev I.V."/>
            <person name="Nagy L.G."/>
            <person name="Martin F."/>
            <person name="Kauserud H."/>
        </authorList>
    </citation>
    <scope>NUCLEOTIDE SEQUENCE</scope>
    <source>
        <strain evidence="1">9284</strain>
    </source>
</reference>